<organism evidence="1 2">
    <name type="scientific">Agaricus bisporus var. burnettii</name>
    <dbReference type="NCBI Taxonomy" id="192524"/>
    <lineage>
        <taxon>Eukaryota</taxon>
        <taxon>Fungi</taxon>
        <taxon>Dikarya</taxon>
        <taxon>Basidiomycota</taxon>
        <taxon>Agaricomycotina</taxon>
        <taxon>Agaricomycetes</taxon>
        <taxon>Agaricomycetidae</taxon>
        <taxon>Agaricales</taxon>
        <taxon>Agaricineae</taxon>
        <taxon>Agaricaceae</taxon>
        <taxon>Agaricus</taxon>
    </lineage>
</organism>
<dbReference type="PANTHER" id="PTHR33266">
    <property type="entry name" value="CHROMOSOME 15, WHOLE GENOME SHOTGUN SEQUENCE"/>
    <property type="match status" value="1"/>
</dbReference>
<proteinExistence type="predicted"/>
<dbReference type="Proteomes" id="UP000629468">
    <property type="component" value="Unassembled WGS sequence"/>
</dbReference>
<evidence type="ECO:0000313" key="2">
    <source>
        <dbReference type="Proteomes" id="UP000629468"/>
    </source>
</evidence>
<comment type="caution">
    <text evidence="1">The sequence shown here is derived from an EMBL/GenBank/DDBJ whole genome shotgun (WGS) entry which is preliminary data.</text>
</comment>
<protein>
    <submittedName>
        <fullName evidence="1">Uncharacterized protein</fullName>
    </submittedName>
</protein>
<sequence length="893" mass="101391">MSNAPSPPSQDSCELLMDPDRYIEEAKEIFREARADKANVRKFKRLLRTPGRTNNSELVACIKPSFQKLASLVAGRLDLALPGSEYFATFDILLDRRLLNHDRDDELSDEEGSPEERGIRWLIDYIHTEVENDNKLRSKRWTDVPLSVQEAWETDYVGETDKLLREAVFSMYRGSQSKPYGNFCALIQGSGTGKSRVVDKLAEFIFTIPIVLRPLSDTRGFPLGDFTAPDMALVEFFCPTKTFTSALHAQLSYLQFLLKTLAIADKWIDDYKASGHEIENIAAEWRKHLGGPRTPHRRDMYSKAIGTSTLKGFENILDETVDFDVLQKCVKRFISEITQKIKPQAGGEPIMLFYFDEAQNLSAFTVTKEETELRWTAYQCLCNAFTYMLNVPVFALFLSTNPQLTESSPSGRNFWSSRLLSSTSKESDDNSNAPFVELPFDTWKVPTIVAEGEHSGDEICSLRFMARFGRPMFWAIFETIEFPDNDCSASVSELIELATSKLTFNLEDHAGIQTSTYLFHKLIPLLAARVDMTFESNRDEAVTLEALLVAKSMHTVYLIPQHRQYLRGGYPSEPFLAEVAARAMLTYFHGLLPKRDRGDIAAIIAKYKDVVPEAVFAWFYQGLIDKGTRGELVARMLCTLAHDISILNKVTPAEELQDVSFSQMVPVLDFFHTLIAEEHAEKFLKHNQQTRQGSPSRKFLHMLMSTLRNLGAAIQGYGTMRGVDLIIPIWIRGDGNPDRWSMTAIFVQLKNKTAKQNIQIDVQKDYNFFTGGHKRPYITIVMQLGLTNKTENKDPVVEVSPPRLEEIRNNQGMDPLHSRYEIFVTGCSNEAYGVISGTRDTYSSFFADKDIFAEHPRAGKFLAAAKRMKPYWATDSYDWATMKKEALPGELLY</sequence>
<dbReference type="PANTHER" id="PTHR33266:SF1">
    <property type="entry name" value="F-BOX DOMAIN-CONTAINING PROTEIN"/>
    <property type="match status" value="1"/>
</dbReference>
<reference evidence="1 2" key="1">
    <citation type="journal article" name="Sci. Rep.">
        <title>Telomere-to-telomere assembled and centromere annotated genomes of the two main subspecies of the button mushroom Agaricus bisporus reveal especially polymorphic chromosome ends.</title>
        <authorList>
            <person name="Sonnenberg A.S.M."/>
            <person name="Sedaghat-Telgerd N."/>
            <person name="Lavrijssen B."/>
            <person name="Ohm R.A."/>
            <person name="Hendrickx P.M."/>
            <person name="Scholtmeijer K."/>
            <person name="Baars J.J.P."/>
            <person name="van Peer A."/>
        </authorList>
    </citation>
    <scope>NUCLEOTIDE SEQUENCE [LARGE SCALE GENOMIC DNA]</scope>
    <source>
        <strain evidence="1 2">H119_p4</strain>
    </source>
</reference>
<evidence type="ECO:0000313" key="1">
    <source>
        <dbReference type="EMBL" id="KAF7759830.1"/>
    </source>
</evidence>
<dbReference type="EMBL" id="JABXXO010000016">
    <property type="protein sequence ID" value="KAF7759830.1"/>
    <property type="molecule type" value="Genomic_DNA"/>
</dbReference>
<accession>A0A8H7C0G7</accession>
<name>A0A8H7C0G7_AGABI</name>
<gene>
    <name evidence="1" type="ORF">Agabi119p4_11525</name>
</gene>
<dbReference type="AlphaFoldDB" id="A0A8H7C0G7"/>